<dbReference type="PANTHER" id="PTHR42709:SF6">
    <property type="entry name" value="UNDECAPRENYL PHOSPHATE TRANSPORTER A"/>
    <property type="match status" value="1"/>
</dbReference>
<dbReference type="Proteomes" id="UP000054851">
    <property type="component" value="Unassembled WGS sequence"/>
</dbReference>
<organism evidence="8 9">
    <name type="scientific">Caballeronia hypogeia</name>
    <dbReference type="NCBI Taxonomy" id="1777140"/>
    <lineage>
        <taxon>Bacteria</taxon>
        <taxon>Pseudomonadati</taxon>
        <taxon>Pseudomonadota</taxon>
        <taxon>Betaproteobacteria</taxon>
        <taxon>Burkholderiales</taxon>
        <taxon>Burkholderiaceae</taxon>
        <taxon>Caballeronia</taxon>
    </lineage>
</organism>
<comment type="subcellular location">
    <subcellularLocation>
        <location evidence="1">Cell membrane</location>
        <topology evidence="1">Multi-pass membrane protein</topology>
    </subcellularLocation>
</comment>
<evidence type="ECO:0000256" key="3">
    <source>
        <dbReference type="ARBA" id="ARBA00022692"/>
    </source>
</evidence>
<evidence type="ECO:0000256" key="5">
    <source>
        <dbReference type="ARBA" id="ARBA00023136"/>
    </source>
</evidence>
<dbReference type="STRING" id="1777140.AWB79_07471"/>
<gene>
    <name evidence="8" type="ORF">AWB79_07471</name>
</gene>
<keyword evidence="3 6" id="KW-0812">Transmembrane</keyword>
<comment type="caution">
    <text evidence="8">The sequence shown here is derived from an EMBL/GenBank/DDBJ whole genome shotgun (WGS) entry which is preliminary data.</text>
</comment>
<proteinExistence type="predicted"/>
<dbReference type="GO" id="GO:0005886">
    <property type="term" value="C:plasma membrane"/>
    <property type="evidence" value="ECO:0007669"/>
    <property type="project" value="UniProtKB-SubCell"/>
</dbReference>
<keyword evidence="2" id="KW-1003">Cell membrane</keyword>
<keyword evidence="9" id="KW-1185">Reference proteome</keyword>
<keyword evidence="5 6" id="KW-0472">Membrane</keyword>
<dbReference type="InterPro" id="IPR051311">
    <property type="entry name" value="DedA_domain"/>
</dbReference>
<feature type="domain" description="VTT" evidence="7">
    <location>
        <begin position="42"/>
        <end position="161"/>
    </location>
</feature>
<name>A0A158DS25_9BURK</name>
<sequence>MLSHELIARYGILIVFLNVFGSSIGLPLPAAPTLVMVGASMSLALGDVSSSVGQFGAMLGAAVIGGALGDVVWFLCGKRYGTRALQWVCKLLPGQRTSIGQMERFFERYGVRVLMIARFIPGLSLVSVPLCGAVAIRWRWFVLHDCVGLGLWAAATLAVGAMFASQIEHTIALFWRFCWPALAAIALVLALPISCRFLQRVFRERTRTRAPGADTSAHIPHDATLVLPTSSCSSRPAHQLMRSGQHREPVAVSTAARPTFLR</sequence>
<dbReference type="Pfam" id="PF09335">
    <property type="entry name" value="VTT_dom"/>
    <property type="match status" value="1"/>
</dbReference>
<evidence type="ECO:0000259" key="7">
    <source>
        <dbReference type="Pfam" id="PF09335"/>
    </source>
</evidence>
<feature type="transmembrane region" description="Helical" evidence="6">
    <location>
        <begin position="12"/>
        <end position="35"/>
    </location>
</feature>
<dbReference type="AlphaFoldDB" id="A0A158DS25"/>
<feature type="transmembrane region" description="Helical" evidence="6">
    <location>
        <begin position="55"/>
        <end position="76"/>
    </location>
</feature>
<evidence type="ECO:0000256" key="4">
    <source>
        <dbReference type="ARBA" id="ARBA00022989"/>
    </source>
</evidence>
<evidence type="ECO:0000256" key="1">
    <source>
        <dbReference type="ARBA" id="ARBA00004651"/>
    </source>
</evidence>
<accession>A0A158DS25</accession>
<evidence type="ECO:0000313" key="9">
    <source>
        <dbReference type="Proteomes" id="UP000054851"/>
    </source>
</evidence>
<reference evidence="8" key="1">
    <citation type="submission" date="2016-01" db="EMBL/GenBank/DDBJ databases">
        <authorList>
            <person name="Peeters C."/>
        </authorList>
    </citation>
    <scope>NUCLEOTIDE SEQUENCE</scope>
    <source>
        <strain evidence="8">LMG 29322</strain>
    </source>
</reference>
<dbReference type="OrthoDB" id="21108at2"/>
<protein>
    <submittedName>
        <fullName evidence="8">Rhodanese domain-containing protein</fullName>
    </submittedName>
</protein>
<dbReference type="PANTHER" id="PTHR42709">
    <property type="entry name" value="ALKALINE PHOSPHATASE LIKE PROTEIN"/>
    <property type="match status" value="1"/>
</dbReference>
<feature type="transmembrane region" description="Helical" evidence="6">
    <location>
        <begin position="142"/>
        <end position="164"/>
    </location>
</feature>
<evidence type="ECO:0000256" key="2">
    <source>
        <dbReference type="ARBA" id="ARBA00022475"/>
    </source>
</evidence>
<evidence type="ECO:0000256" key="6">
    <source>
        <dbReference type="SAM" id="Phobius"/>
    </source>
</evidence>
<evidence type="ECO:0000313" key="8">
    <source>
        <dbReference type="EMBL" id="SAK97449.1"/>
    </source>
</evidence>
<dbReference type="EMBL" id="FCOA02000058">
    <property type="protein sequence ID" value="SAK97449.1"/>
    <property type="molecule type" value="Genomic_DNA"/>
</dbReference>
<dbReference type="RefSeq" id="WP_061172467.1">
    <property type="nucleotide sequence ID" value="NZ_FCOA02000058.1"/>
</dbReference>
<dbReference type="InterPro" id="IPR032816">
    <property type="entry name" value="VTT_dom"/>
</dbReference>
<keyword evidence="4 6" id="KW-1133">Transmembrane helix</keyword>
<feature type="transmembrane region" description="Helical" evidence="6">
    <location>
        <begin position="113"/>
        <end position="136"/>
    </location>
</feature>
<feature type="transmembrane region" description="Helical" evidence="6">
    <location>
        <begin position="173"/>
        <end position="193"/>
    </location>
</feature>